<evidence type="ECO:0000259" key="4">
    <source>
        <dbReference type="SMART" id="SM00415"/>
    </source>
</evidence>
<evidence type="ECO:0000256" key="3">
    <source>
        <dbReference type="SAM" id="Coils"/>
    </source>
</evidence>
<gene>
    <name evidence="5" type="ORF">PSON_ATCC_30995.1.T0380197</name>
</gene>
<protein>
    <recommendedName>
        <fullName evidence="4">HSF-type DNA-binding domain-containing protein</fullName>
    </recommendedName>
</protein>
<keyword evidence="3" id="KW-0175">Coiled coil</keyword>
<reference evidence="5" key="1">
    <citation type="submission" date="2021-01" db="EMBL/GenBank/DDBJ databases">
        <authorList>
            <consortium name="Genoscope - CEA"/>
            <person name="William W."/>
        </authorList>
    </citation>
    <scope>NUCLEOTIDE SEQUENCE</scope>
</reference>
<dbReference type="AlphaFoldDB" id="A0A8S1MKG2"/>
<dbReference type="Proteomes" id="UP000692954">
    <property type="component" value="Unassembled WGS sequence"/>
</dbReference>
<dbReference type="GO" id="GO:0003700">
    <property type="term" value="F:DNA-binding transcription factor activity"/>
    <property type="evidence" value="ECO:0007669"/>
    <property type="project" value="InterPro"/>
</dbReference>
<dbReference type="SMART" id="SM00415">
    <property type="entry name" value="HSF"/>
    <property type="match status" value="1"/>
</dbReference>
<dbReference type="Pfam" id="PF00447">
    <property type="entry name" value="HSF_DNA-bind"/>
    <property type="match status" value="1"/>
</dbReference>
<sequence>MVKSRKSKNGFMFKLKSILLNNKYKEILQQLDKNGFIINDLEKFKNQVLKENYRHTNFNSFRRSLNLYGFCLKKYKKGKILYINPDFNINSEQLPRKQQRQIDGQDLTSDLFRDFNIIFEIKESQKRLREQIQLLIEAQNNLHQKFQRQYQTYLKERIIQRIRFRKLEQFCFSFYLNIQDQKYKKIIEKSLVIVGKKLQESSDYQFICDSLTQIQQSESQQQQVTYFLERNLFSNGNSKPLSQVGSSPIQFDLNQSFSGLSNYFEI</sequence>
<feature type="domain" description="HSF-type DNA-binding" evidence="4">
    <location>
        <begin position="7"/>
        <end position="101"/>
    </location>
</feature>
<keyword evidence="6" id="KW-1185">Reference proteome</keyword>
<dbReference type="InterPro" id="IPR000232">
    <property type="entry name" value="HSF_DNA-bd"/>
</dbReference>
<evidence type="ECO:0000256" key="2">
    <source>
        <dbReference type="RuleBase" id="RU004020"/>
    </source>
</evidence>
<proteinExistence type="inferred from homology"/>
<keyword evidence="1" id="KW-0238">DNA-binding</keyword>
<feature type="coiled-coil region" evidence="3">
    <location>
        <begin position="121"/>
        <end position="156"/>
    </location>
</feature>
<organism evidence="5 6">
    <name type="scientific">Paramecium sonneborni</name>
    <dbReference type="NCBI Taxonomy" id="65129"/>
    <lineage>
        <taxon>Eukaryota</taxon>
        <taxon>Sar</taxon>
        <taxon>Alveolata</taxon>
        <taxon>Ciliophora</taxon>
        <taxon>Intramacronucleata</taxon>
        <taxon>Oligohymenophorea</taxon>
        <taxon>Peniculida</taxon>
        <taxon>Parameciidae</taxon>
        <taxon>Paramecium</taxon>
    </lineage>
</organism>
<comment type="similarity">
    <text evidence="2">Belongs to the HSF family.</text>
</comment>
<evidence type="ECO:0000313" key="5">
    <source>
        <dbReference type="EMBL" id="CAD8078931.1"/>
    </source>
</evidence>
<accession>A0A8S1MKG2</accession>
<dbReference type="OrthoDB" id="60033at2759"/>
<dbReference type="GO" id="GO:0043565">
    <property type="term" value="F:sequence-specific DNA binding"/>
    <property type="evidence" value="ECO:0007669"/>
    <property type="project" value="InterPro"/>
</dbReference>
<comment type="caution">
    <text evidence="5">The sequence shown here is derived from an EMBL/GenBank/DDBJ whole genome shotgun (WGS) entry which is preliminary data.</text>
</comment>
<evidence type="ECO:0000313" key="6">
    <source>
        <dbReference type="Proteomes" id="UP000692954"/>
    </source>
</evidence>
<name>A0A8S1MKG2_9CILI</name>
<evidence type="ECO:0000256" key="1">
    <source>
        <dbReference type="ARBA" id="ARBA00023125"/>
    </source>
</evidence>
<dbReference type="EMBL" id="CAJJDN010000038">
    <property type="protein sequence ID" value="CAD8078931.1"/>
    <property type="molecule type" value="Genomic_DNA"/>
</dbReference>